<evidence type="ECO:0000256" key="6">
    <source>
        <dbReference type="ARBA" id="ARBA00022771"/>
    </source>
</evidence>
<dbReference type="GO" id="GO:0008270">
    <property type="term" value="F:zinc ion binding"/>
    <property type="evidence" value="ECO:0007669"/>
    <property type="project" value="UniProtKB-KW"/>
</dbReference>
<evidence type="ECO:0000256" key="11">
    <source>
        <dbReference type="PIRSR" id="PIRSR602717-51"/>
    </source>
</evidence>
<dbReference type="FunFam" id="3.40.630.30:FF:000001">
    <property type="entry name" value="Histone acetyltransferase"/>
    <property type="match status" value="1"/>
</dbReference>
<dbReference type="SUPFAM" id="SSF55729">
    <property type="entry name" value="Acyl-CoA N-acyltransferases (Nat)"/>
    <property type="match status" value="1"/>
</dbReference>
<dbReference type="InterPro" id="IPR050603">
    <property type="entry name" value="MYST_HAT"/>
</dbReference>
<evidence type="ECO:0000256" key="7">
    <source>
        <dbReference type="ARBA" id="ARBA00022833"/>
    </source>
</evidence>
<dbReference type="PROSITE" id="PS51726">
    <property type="entry name" value="MYST_HAT"/>
    <property type="match status" value="1"/>
</dbReference>
<keyword evidence="9" id="KW-0007">Acetylation</keyword>
<dbReference type="FunFam" id="3.30.60.60:FF:000001">
    <property type="entry name" value="Histone acetyltransferase"/>
    <property type="match status" value="1"/>
</dbReference>
<dbReference type="GO" id="GO:0006357">
    <property type="term" value="P:regulation of transcription by RNA polymerase II"/>
    <property type="evidence" value="ECO:0007669"/>
    <property type="project" value="TreeGrafter"/>
</dbReference>
<dbReference type="GO" id="GO:0010484">
    <property type="term" value="F:histone H3 acetyltransferase activity"/>
    <property type="evidence" value="ECO:0007669"/>
    <property type="project" value="TreeGrafter"/>
</dbReference>
<protein>
    <recommendedName>
        <fullName evidence="3">histone acetyltransferase</fullName>
        <ecNumber evidence="3">2.3.1.48</ecNumber>
    </recommendedName>
</protein>
<dbReference type="Gene3D" id="1.10.10.10">
    <property type="entry name" value="Winged helix-like DNA-binding domain superfamily/Winged helix DNA-binding domain"/>
    <property type="match status" value="1"/>
</dbReference>
<dbReference type="AlphaFoldDB" id="A0AAV4B102"/>
<sequence>MVPFDHVQAVTLNLQCVLISNEDFMDPEMKIAVEEVEVGTSPEVVEQEVGLFPFNVGVEASKKKAVNLKGKAPGRKRKRPKSSDESSEEGDDKKTSGPEDALSPSEFRAFSGESLEALSVLPETKNLVDGLSRFFTPTNKRSSRVSLSASQISIEDLSPDEDRSYLNMQSKDGDEDPVLKSKPMKSTPSKSAQSKSQKAASRLVKRSKMVQANRGRIKKANGPPLSNQLKGLFDGLSEFFNATGERKRTLPVYNPKRQINSFPKTVSNWARDSPFSSSNFSHGTLCQQNTQNAISDSLNVCISDLQSNRLGSPPISSRHSQSWWEEMKHLMQMSVEEFRHFGAQPSDARNRWWATRGRHTWFSRGRGHGRSRGGDRIFRDTVRTKAGMILPSYVTEDDIALFKEAQEKTQKELVKIASRGTPSSVGCLKSESNSERGVGPDLKPVVEMPRYPPCIEMGQYEIQTWYSSPYPQEYASLPKLYICEYCLKYMKSRNGLQRHFEKCELRHPPADEIYRNGELSVFEVDGQSNKLYCQNLCLLAKLFLDHKTLYYDVEPFLFYVLTLNDEMGSHIVGYFSKEKHCQQKFNVSCIMTMPQYMRKGYGRLLIDFSYLLSRREECAGSPEKPLSALGAVSYKAYWRSVLLETFSVGMEKPISIKDISEKTGICPLDILQTLKDLDFLKPQGDKTVISLDETMIKSHNTKLKAKPRLCLDEDSLHWTPMVSRSFLSDEEEEADRQLNEMREVVESIVTERNIMTEELKSSPLKEDSRLSSICSPSTPEEDQTDKSFYEGCPKRNRKRGITQRVLIR</sequence>
<dbReference type="GO" id="GO:0003712">
    <property type="term" value="F:transcription coregulator activity"/>
    <property type="evidence" value="ECO:0007669"/>
    <property type="project" value="TreeGrafter"/>
</dbReference>
<feature type="region of interest" description="Disordered" evidence="12">
    <location>
        <begin position="65"/>
        <end position="105"/>
    </location>
</feature>
<dbReference type="EMBL" id="BLXT01004423">
    <property type="protein sequence ID" value="GFO12511.1"/>
    <property type="molecule type" value="Genomic_DNA"/>
</dbReference>
<evidence type="ECO:0000256" key="10">
    <source>
        <dbReference type="ARBA" id="ARBA00023242"/>
    </source>
</evidence>
<dbReference type="Pfam" id="PF17772">
    <property type="entry name" value="zf-MYST"/>
    <property type="match status" value="1"/>
</dbReference>
<feature type="compositionally biased region" description="Low complexity" evidence="12">
    <location>
        <begin position="180"/>
        <end position="201"/>
    </location>
</feature>
<accession>A0AAV4B102</accession>
<dbReference type="PANTHER" id="PTHR10615:SF217">
    <property type="entry name" value="HISTONE ACETYLTRANSFERASE"/>
    <property type="match status" value="1"/>
</dbReference>
<keyword evidence="7" id="KW-0862">Zinc</keyword>
<dbReference type="Proteomes" id="UP000735302">
    <property type="component" value="Unassembled WGS sequence"/>
</dbReference>
<dbReference type="EC" id="2.3.1.48" evidence="3"/>
<gene>
    <name evidence="14" type="ORF">PoB_003901600</name>
</gene>
<dbReference type="CDD" id="cd04301">
    <property type="entry name" value="NAT_SF"/>
    <property type="match status" value="1"/>
</dbReference>
<dbReference type="PANTHER" id="PTHR10615">
    <property type="entry name" value="HISTONE ACETYLTRANSFERASE"/>
    <property type="match status" value="1"/>
</dbReference>
<evidence type="ECO:0000259" key="13">
    <source>
        <dbReference type="PROSITE" id="PS51726"/>
    </source>
</evidence>
<reference evidence="14 15" key="1">
    <citation type="journal article" date="2021" name="Elife">
        <title>Chloroplast acquisition without the gene transfer in kleptoplastic sea slugs, Plakobranchus ocellatus.</title>
        <authorList>
            <person name="Maeda T."/>
            <person name="Takahashi S."/>
            <person name="Yoshida T."/>
            <person name="Shimamura S."/>
            <person name="Takaki Y."/>
            <person name="Nagai Y."/>
            <person name="Toyoda A."/>
            <person name="Suzuki Y."/>
            <person name="Arimoto A."/>
            <person name="Ishii H."/>
            <person name="Satoh N."/>
            <person name="Nishiyama T."/>
            <person name="Hasebe M."/>
            <person name="Maruyama T."/>
            <person name="Minagawa J."/>
            <person name="Obokata J."/>
            <person name="Shigenobu S."/>
        </authorList>
    </citation>
    <scope>NUCLEOTIDE SEQUENCE [LARGE SCALE GENOMIC DNA]</scope>
</reference>
<organism evidence="14 15">
    <name type="scientific">Plakobranchus ocellatus</name>
    <dbReference type="NCBI Taxonomy" id="259542"/>
    <lineage>
        <taxon>Eukaryota</taxon>
        <taxon>Metazoa</taxon>
        <taxon>Spiralia</taxon>
        <taxon>Lophotrochozoa</taxon>
        <taxon>Mollusca</taxon>
        <taxon>Gastropoda</taxon>
        <taxon>Heterobranchia</taxon>
        <taxon>Euthyneura</taxon>
        <taxon>Panpulmonata</taxon>
        <taxon>Sacoglossa</taxon>
        <taxon>Placobranchoidea</taxon>
        <taxon>Plakobranchidae</taxon>
        <taxon>Plakobranchus</taxon>
    </lineage>
</organism>
<comment type="subcellular location">
    <subcellularLocation>
        <location evidence="1">Nucleus</location>
    </subcellularLocation>
</comment>
<keyword evidence="5" id="KW-0479">Metal-binding</keyword>
<proteinExistence type="inferred from homology"/>
<evidence type="ECO:0000256" key="8">
    <source>
        <dbReference type="ARBA" id="ARBA00022853"/>
    </source>
</evidence>
<feature type="active site" description="Proton donor/acceptor" evidence="11">
    <location>
        <position position="623"/>
    </location>
</feature>
<evidence type="ECO:0000256" key="2">
    <source>
        <dbReference type="ARBA" id="ARBA00010107"/>
    </source>
</evidence>
<feature type="compositionally biased region" description="Basic and acidic residues" evidence="12">
    <location>
        <begin position="759"/>
        <end position="769"/>
    </location>
</feature>
<evidence type="ECO:0000256" key="12">
    <source>
        <dbReference type="SAM" id="MobiDB-lite"/>
    </source>
</evidence>
<keyword evidence="8" id="KW-0156">Chromatin regulator</keyword>
<evidence type="ECO:0000256" key="3">
    <source>
        <dbReference type="ARBA" id="ARBA00013184"/>
    </source>
</evidence>
<feature type="region of interest" description="Disordered" evidence="12">
    <location>
        <begin position="156"/>
        <end position="210"/>
    </location>
</feature>
<dbReference type="Gene3D" id="3.40.630.30">
    <property type="match status" value="1"/>
</dbReference>
<dbReference type="InterPro" id="IPR016181">
    <property type="entry name" value="Acyl_CoA_acyltransferase"/>
</dbReference>
<evidence type="ECO:0000256" key="1">
    <source>
        <dbReference type="ARBA" id="ARBA00004123"/>
    </source>
</evidence>
<feature type="domain" description="MYST-type HAT" evidence="13">
    <location>
        <begin position="447"/>
        <end position="720"/>
    </location>
</feature>
<evidence type="ECO:0000313" key="15">
    <source>
        <dbReference type="Proteomes" id="UP000735302"/>
    </source>
</evidence>
<comment type="similarity">
    <text evidence="2">Belongs to the MYST (SAS/MOZ) family.</text>
</comment>
<comment type="caution">
    <text evidence="14">The sequence shown here is derived from an EMBL/GenBank/DDBJ whole genome shotgun (WGS) entry which is preliminary data.</text>
</comment>
<keyword evidence="10" id="KW-0539">Nucleus</keyword>
<keyword evidence="6" id="KW-0863">Zinc-finger</keyword>
<name>A0AAV4B102_9GAST</name>
<dbReference type="InterPro" id="IPR002717">
    <property type="entry name" value="HAT_MYST-type"/>
</dbReference>
<dbReference type="InterPro" id="IPR036388">
    <property type="entry name" value="WH-like_DNA-bd_sf"/>
</dbReference>
<keyword evidence="15" id="KW-1185">Reference proteome</keyword>
<evidence type="ECO:0000256" key="9">
    <source>
        <dbReference type="ARBA" id="ARBA00022990"/>
    </source>
</evidence>
<evidence type="ECO:0000256" key="4">
    <source>
        <dbReference type="ARBA" id="ARBA00022679"/>
    </source>
</evidence>
<dbReference type="GO" id="GO:0040029">
    <property type="term" value="P:epigenetic regulation of gene expression"/>
    <property type="evidence" value="ECO:0007669"/>
    <property type="project" value="UniProtKB-ARBA"/>
</dbReference>
<dbReference type="Pfam" id="PF01853">
    <property type="entry name" value="MOZ_SAS"/>
    <property type="match status" value="1"/>
</dbReference>
<feature type="region of interest" description="Disordered" evidence="12">
    <location>
        <begin position="759"/>
        <end position="802"/>
    </location>
</feature>
<keyword evidence="4" id="KW-0808">Transferase</keyword>
<dbReference type="GO" id="GO:0005634">
    <property type="term" value="C:nucleus"/>
    <property type="evidence" value="ECO:0007669"/>
    <property type="project" value="UniProtKB-SubCell"/>
</dbReference>
<dbReference type="Gene3D" id="3.30.60.60">
    <property type="entry name" value="N-acetyl transferase-like"/>
    <property type="match status" value="1"/>
</dbReference>
<dbReference type="GO" id="GO:0003682">
    <property type="term" value="F:chromatin binding"/>
    <property type="evidence" value="ECO:0007669"/>
    <property type="project" value="TreeGrafter"/>
</dbReference>
<evidence type="ECO:0000256" key="5">
    <source>
        <dbReference type="ARBA" id="ARBA00022723"/>
    </source>
</evidence>
<dbReference type="GO" id="GO:0070776">
    <property type="term" value="C:MOZ/MORF histone acetyltransferase complex"/>
    <property type="evidence" value="ECO:0007669"/>
    <property type="project" value="TreeGrafter"/>
</dbReference>
<evidence type="ECO:0000313" key="14">
    <source>
        <dbReference type="EMBL" id="GFO12511.1"/>
    </source>
</evidence>
<dbReference type="InterPro" id="IPR040706">
    <property type="entry name" value="Zf-MYST"/>
</dbReference>